<feature type="compositionally biased region" description="Basic and acidic residues" evidence="1">
    <location>
        <begin position="220"/>
        <end position="234"/>
    </location>
</feature>
<feature type="compositionally biased region" description="Basic and acidic residues" evidence="1">
    <location>
        <begin position="130"/>
        <end position="149"/>
    </location>
</feature>
<proteinExistence type="predicted"/>
<comment type="caution">
    <text evidence="3">The sequence shown here is derived from an EMBL/GenBank/DDBJ whole genome shotgun (WGS) entry which is preliminary data.</text>
</comment>
<sequence>MQEGWEPDTQRLKALCRMRGVSLKHLSPALYQDLLREFRTYRASEGLSMSQHKWELKLVDQLMWNQRNRPELFAEPGDLSRSAGPSINRESRYAKPTSGVCGRSKPKNAAERLAASCAGAFDYFQSKASRQTEYRTDDLPTAQRADDRSGQCSGAGTGTVQPATAAVQSAAGHETTGRQDAGHGIGQPVVAGEVSRGAGAEHSGGITTSPASSVSESGWEYDRQSAAESEHADSVSESGDIWSNPNLWPVSWG</sequence>
<gene>
    <name evidence="3" type="ORF">H4O21_04135</name>
</gene>
<dbReference type="EMBL" id="JACJFM010000004">
    <property type="protein sequence ID" value="MBB1485800.1"/>
    <property type="molecule type" value="Genomic_DNA"/>
</dbReference>
<dbReference type="Proteomes" id="UP000565262">
    <property type="component" value="Unassembled WGS sequence"/>
</dbReference>
<dbReference type="InterPro" id="IPR040480">
    <property type="entry name" value="DnaT_DNA_bind"/>
</dbReference>
<dbReference type="Pfam" id="PF17948">
    <property type="entry name" value="DnaT"/>
    <property type="match status" value="1"/>
</dbReference>
<feature type="compositionally biased region" description="Polar residues" evidence="1">
    <location>
        <begin position="150"/>
        <end position="162"/>
    </location>
</feature>
<reference evidence="3 4" key="1">
    <citation type="submission" date="2020-08" db="EMBL/GenBank/DDBJ databases">
        <title>Oceanospirillum sp. nov. isolated from marine sediment.</title>
        <authorList>
            <person name="Ji X."/>
        </authorList>
    </citation>
    <scope>NUCLEOTIDE SEQUENCE [LARGE SCALE GENOMIC DNA]</scope>
    <source>
        <strain evidence="3 4">D5</strain>
    </source>
</reference>
<protein>
    <recommendedName>
        <fullName evidence="2">DnaT DNA-binding domain-containing protein</fullName>
    </recommendedName>
</protein>
<keyword evidence="4" id="KW-1185">Reference proteome</keyword>
<evidence type="ECO:0000313" key="4">
    <source>
        <dbReference type="Proteomes" id="UP000565262"/>
    </source>
</evidence>
<feature type="region of interest" description="Disordered" evidence="1">
    <location>
        <begin position="75"/>
        <end position="105"/>
    </location>
</feature>
<feature type="compositionally biased region" description="Polar residues" evidence="1">
    <location>
        <begin position="205"/>
        <end position="216"/>
    </location>
</feature>
<name>A0A839IM59_9GAMM</name>
<feature type="compositionally biased region" description="Polar residues" evidence="1">
    <location>
        <begin position="235"/>
        <end position="246"/>
    </location>
</feature>
<evidence type="ECO:0000259" key="2">
    <source>
        <dbReference type="Pfam" id="PF17948"/>
    </source>
</evidence>
<dbReference type="AlphaFoldDB" id="A0A839IM59"/>
<evidence type="ECO:0000313" key="3">
    <source>
        <dbReference type="EMBL" id="MBB1485800.1"/>
    </source>
</evidence>
<accession>A0A839IM59</accession>
<dbReference type="RefSeq" id="WP_182807590.1">
    <property type="nucleotide sequence ID" value="NZ_JACJFM010000004.1"/>
</dbReference>
<dbReference type="Gene3D" id="1.10.8.1180">
    <property type="match status" value="1"/>
</dbReference>
<organism evidence="3 4">
    <name type="scientific">Oceanospirillum sediminis</name>
    <dbReference type="NCBI Taxonomy" id="2760088"/>
    <lineage>
        <taxon>Bacteria</taxon>
        <taxon>Pseudomonadati</taxon>
        <taxon>Pseudomonadota</taxon>
        <taxon>Gammaproteobacteria</taxon>
        <taxon>Oceanospirillales</taxon>
        <taxon>Oceanospirillaceae</taxon>
        <taxon>Oceanospirillum</taxon>
    </lineage>
</organism>
<feature type="region of interest" description="Disordered" evidence="1">
    <location>
        <begin position="130"/>
        <end position="253"/>
    </location>
</feature>
<evidence type="ECO:0000256" key="1">
    <source>
        <dbReference type="SAM" id="MobiDB-lite"/>
    </source>
</evidence>
<feature type="domain" description="DnaT DNA-binding" evidence="2">
    <location>
        <begin position="1"/>
        <end position="62"/>
    </location>
</feature>